<keyword evidence="5" id="KW-0349">Heme</keyword>
<evidence type="ECO:0000256" key="9">
    <source>
        <dbReference type="ARBA" id="ARBA00022989"/>
    </source>
</evidence>
<evidence type="ECO:0000256" key="4">
    <source>
        <dbReference type="ARBA" id="ARBA00022475"/>
    </source>
</evidence>
<feature type="transmembrane region" description="Helical" evidence="12">
    <location>
        <begin position="152"/>
        <end position="173"/>
    </location>
</feature>
<comment type="subcellular location">
    <subcellularLocation>
        <location evidence="1">Cell membrane</location>
        <topology evidence="1">Multi-pass membrane protein</topology>
    </subcellularLocation>
</comment>
<evidence type="ECO:0000256" key="12">
    <source>
        <dbReference type="SAM" id="Phobius"/>
    </source>
</evidence>
<dbReference type="InterPro" id="IPR016174">
    <property type="entry name" value="Di-haem_cyt_TM"/>
</dbReference>
<dbReference type="GO" id="GO:0005886">
    <property type="term" value="C:plasma membrane"/>
    <property type="evidence" value="ECO:0007669"/>
    <property type="project" value="UniProtKB-SubCell"/>
</dbReference>
<evidence type="ECO:0000256" key="6">
    <source>
        <dbReference type="ARBA" id="ARBA00022692"/>
    </source>
</evidence>
<dbReference type="GO" id="GO:0020037">
    <property type="term" value="F:heme binding"/>
    <property type="evidence" value="ECO:0007669"/>
    <property type="project" value="TreeGrafter"/>
</dbReference>
<keyword evidence="3" id="KW-0813">Transport</keyword>
<keyword evidence="4" id="KW-1003">Cell membrane</keyword>
<dbReference type="PANTHER" id="PTHR30485">
    <property type="entry name" value="NI/FE-HYDROGENASE 1 B-TYPE CYTOCHROME SUBUNIT"/>
    <property type="match status" value="1"/>
</dbReference>
<keyword evidence="9 12" id="KW-1133">Transmembrane helix</keyword>
<evidence type="ECO:0000313" key="15">
    <source>
        <dbReference type="Proteomes" id="UP000005139"/>
    </source>
</evidence>
<dbReference type="EMBL" id="AAWL01000024">
    <property type="protein sequence ID" value="EAX46704.1"/>
    <property type="molecule type" value="Genomic_DNA"/>
</dbReference>
<dbReference type="InterPro" id="IPR011577">
    <property type="entry name" value="Cyt_b561_bac/Ni-Hgenase"/>
</dbReference>
<feature type="transmembrane region" description="Helical" evidence="12">
    <location>
        <begin position="112"/>
        <end position="132"/>
    </location>
</feature>
<feature type="transmembrane region" description="Helical" evidence="12">
    <location>
        <begin position="48"/>
        <end position="68"/>
    </location>
</feature>
<proteinExistence type="inferred from homology"/>
<dbReference type="InterPro" id="IPR051542">
    <property type="entry name" value="Hydrogenase_cytochrome"/>
</dbReference>
<keyword evidence="7" id="KW-0479">Metal-binding</keyword>
<accession>A1HTF5</accession>
<dbReference type="RefSeq" id="WP_007290309.1">
    <property type="nucleotide sequence ID" value="NZ_AAWL01000024.1"/>
</dbReference>
<evidence type="ECO:0000256" key="1">
    <source>
        <dbReference type="ARBA" id="ARBA00004651"/>
    </source>
</evidence>
<dbReference type="InterPro" id="IPR000516">
    <property type="entry name" value="Ni-dep_Hydgase_cyt-B"/>
</dbReference>
<dbReference type="PRINTS" id="PR00161">
    <property type="entry name" value="NIHGNASECYTB"/>
</dbReference>
<dbReference type="PANTHER" id="PTHR30485:SF0">
    <property type="entry name" value="NI_FE-HYDROGENASE 1 B-TYPE CYTOCHROME SUBUNIT-RELATED"/>
    <property type="match status" value="1"/>
</dbReference>
<evidence type="ECO:0000256" key="8">
    <source>
        <dbReference type="ARBA" id="ARBA00022982"/>
    </source>
</evidence>
<feature type="transmembrane region" description="Helical" evidence="12">
    <location>
        <begin position="12"/>
        <end position="33"/>
    </location>
</feature>
<keyword evidence="6 12" id="KW-0812">Transmembrane</keyword>
<organism evidence="14 15">
    <name type="scientific">Thermosinus carboxydivorans Nor1</name>
    <dbReference type="NCBI Taxonomy" id="401526"/>
    <lineage>
        <taxon>Bacteria</taxon>
        <taxon>Bacillati</taxon>
        <taxon>Bacillota</taxon>
        <taxon>Negativicutes</taxon>
        <taxon>Selenomonadales</taxon>
        <taxon>Sporomusaceae</taxon>
        <taxon>Thermosinus</taxon>
    </lineage>
</organism>
<dbReference type="OrthoDB" id="257690at2"/>
<evidence type="ECO:0000256" key="5">
    <source>
        <dbReference type="ARBA" id="ARBA00022617"/>
    </source>
</evidence>
<keyword evidence="11 12" id="KW-0472">Membrane</keyword>
<protein>
    <submittedName>
        <fullName evidence="14">(Ni/Fe) hydrogenase, b-type cytochrome subunit</fullName>
    </submittedName>
</protein>
<keyword evidence="8" id="KW-0249">Electron transport</keyword>
<keyword evidence="10" id="KW-0408">Iron</keyword>
<keyword evidence="15" id="KW-1185">Reference proteome</keyword>
<dbReference type="AlphaFoldDB" id="A1HTF5"/>
<comment type="caution">
    <text evidence="14">The sequence shown here is derived from an EMBL/GenBank/DDBJ whole genome shotgun (WGS) entry which is preliminary data.</text>
</comment>
<feature type="domain" description="Cytochrome b561 bacterial/Ni-hydrogenase" evidence="13">
    <location>
        <begin position="6"/>
        <end position="186"/>
    </location>
</feature>
<dbReference type="Proteomes" id="UP000005139">
    <property type="component" value="Unassembled WGS sequence"/>
</dbReference>
<evidence type="ECO:0000256" key="11">
    <source>
        <dbReference type="ARBA" id="ARBA00023136"/>
    </source>
</evidence>
<name>A1HTF5_9FIRM</name>
<evidence type="ECO:0000256" key="10">
    <source>
        <dbReference type="ARBA" id="ARBA00023004"/>
    </source>
</evidence>
<reference evidence="14 15" key="1">
    <citation type="submission" date="2007-01" db="EMBL/GenBank/DDBJ databases">
        <title>Annotation of the draft genome assembly of Thermosinus carboxydivorans Nor1.</title>
        <authorList>
            <consortium name="US DOE Joint Genome Institute (JGI-ORNL)"/>
            <person name="Larimer F."/>
            <person name="Land M."/>
            <person name="Hauser L."/>
        </authorList>
    </citation>
    <scope>NUCLEOTIDE SEQUENCE [LARGE SCALE GENOMIC DNA]</scope>
    <source>
        <strain evidence="14 15">Nor1</strain>
    </source>
</reference>
<dbReference type="SUPFAM" id="SSF81342">
    <property type="entry name" value="Transmembrane di-heme cytochromes"/>
    <property type="match status" value="1"/>
</dbReference>
<gene>
    <name evidence="14" type="ORF">TcarDRAFT_0471</name>
</gene>
<dbReference type="GO" id="GO:0022904">
    <property type="term" value="P:respiratory electron transport chain"/>
    <property type="evidence" value="ECO:0007669"/>
    <property type="project" value="InterPro"/>
</dbReference>
<evidence type="ECO:0000259" key="13">
    <source>
        <dbReference type="Pfam" id="PF01292"/>
    </source>
</evidence>
<comment type="similarity">
    <text evidence="2">Belongs to the HupC/HyaC/HydC family.</text>
</comment>
<evidence type="ECO:0000313" key="14">
    <source>
        <dbReference type="EMBL" id="EAX46704.1"/>
    </source>
</evidence>
<dbReference type="GO" id="GO:0009055">
    <property type="term" value="F:electron transfer activity"/>
    <property type="evidence" value="ECO:0007669"/>
    <property type="project" value="InterPro"/>
</dbReference>
<evidence type="ECO:0000256" key="3">
    <source>
        <dbReference type="ARBA" id="ARBA00022448"/>
    </source>
</evidence>
<dbReference type="eggNOG" id="COG4117">
    <property type="taxonomic scope" value="Bacteria"/>
</dbReference>
<reference evidence="14 15" key="2">
    <citation type="submission" date="2007-01" db="EMBL/GenBank/DDBJ databases">
        <title>Sequencing of the draft genome and assembly of Thermosinus carboxydivorans Nor1.</title>
        <authorList>
            <consortium name="US DOE Joint Genome Institute (JGI-PGF)"/>
            <person name="Copeland A."/>
            <person name="Lucas S."/>
            <person name="Lapidus A."/>
            <person name="Barry K."/>
            <person name="Glavina del Rio T."/>
            <person name="Dalin E."/>
            <person name="Tice H."/>
            <person name="Bruce D."/>
            <person name="Pitluck S."/>
            <person name="Richardson P."/>
        </authorList>
    </citation>
    <scope>NUCLEOTIDE SEQUENCE [LARGE SCALE GENOMIC DNA]</scope>
    <source>
        <strain evidence="14 15">Nor1</strain>
    </source>
</reference>
<dbReference type="Gene3D" id="1.20.950.20">
    <property type="entry name" value="Transmembrane di-heme cytochromes, Chain C"/>
    <property type="match status" value="1"/>
</dbReference>
<sequence>MKLLLHPLPVRIFHWTMFASVITLLFTGLYLHYPFDVVRLPVSIMRKVHLVFGFILSVNLLGQIYYYVYTGKYTEVLVSRHDLPHLRSFFRYYLFITEHHPNFGRYNPGQKLLFTAWGLAVLTGAITGMGLFVPDHSQWLQKLLGGLHVMRLIQFFIAMFFVATIPLHLYLVFTEEPAKLQAMFTGFLNKEPKLPPLQK</sequence>
<evidence type="ECO:0000256" key="7">
    <source>
        <dbReference type="ARBA" id="ARBA00022723"/>
    </source>
</evidence>
<dbReference type="GO" id="GO:0005506">
    <property type="term" value="F:iron ion binding"/>
    <property type="evidence" value="ECO:0007669"/>
    <property type="project" value="InterPro"/>
</dbReference>
<evidence type="ECO:0000256" key="2">
    <source>
        <dbReference type="ARBA" id="ARBA00008622"/>
    </source>
</evidence>
<dbReference type="Pfam" id="PF01292">
    <property type="entry name" value="Ni_hydr_CYTB"/>
    <property type="match status" value="1"/>
</dbReference>